<dbReference type="HOGENOM" id="CLU_3058123_0_0_6"/>
<reference evidence="1 2" key="1">
    <citation type="journal article" date="2009" name="J. Bacteriol.">
        <title>Genome sequence of Azotobacter vinelandii, an obligate aerobe specialized to support diverse anaerobic metabolic processes.</title>
        <authorList>
            <person name="Setubal J.C."/>
            <person name="dos Santos P."/>
            <person name="Goldman B.S."/>
            <person name="Ertesvag H."/>
            <person name="Espin G."/>
            <person name="Rubio L.M."/>
            <person name="Valla S."/>
            <person name="Almeida N.F."/>
            <person name="Balasubramanian D."/>
            <person name="Cromes L."/>
            <person name="Curatti L."/>
            <person name="Du Z."/>
            <person name="Godsy E."/>
            <person name="Goodner B."/>
            <person name="Hellner-Burris K."/>
            <person name="Hernandez J.A."/>
            <person name="Houmiel K."/>
            <person name="Imperial J."/>
            <person name="Kennedy C."/>
            <person name="Larson T.J."/>
            <person name="Latreille P."/>
            <person name="Ligon L.S."/>
            <person name="Lu J."/>
            <person name="Maerk M."/>
            <person name="Miller N.M."/>
            <person name="Norton S."/>
            <person name="O'Carroll I.P."/>
            <person name="Paulsen I."/>
            <person name="Raulfs E.C."/>
            <person name="Roemer R."/>
            <person name="Rosser J."/>
            <person name="Segura D."/>
            <person name="Slater S."/>
            <person name="Stricklin S.L."/>
            <person name="Studholme D.J."/>
            <person name="Sun J."/>
            <person name="Viana C.J."/>
            <person name="Wallin E."/>
            <person name="Wang B."/>
            <person name="Wheeler C."/>
            <person name="Zhu H."/>
            <person name="Dean D.R."/>
            <person name="Dixon R."/>
            <person name="Wood D."/>
        </authorList>
    </citation>
    <scope>NUCLEOTIDE SEQUENCE [LARGE SCALE GENOMIC DNA]</scope>
    <source>
        <strain evidence="2">DJ / ATCC BAA-1303</strain>
    </source>
</reference>
<accession>C1DLM0</accession>
<dbReference type="EnsemblBacteria" id="ACO76968">
    <property type="protein sequence ID" value="ACO76968"/>
    <property type="gene ID" value="Avin_07220"/>
</dbReference>
<dbReference type="Proteomes" id="UP000002424">
    <property type="component" value="Chromosome"/>
</dbReference>
<gene>
    <name evidence="1" type="ordered locus">Avin_07220</name>
</gene>
<name>C1DLM0_AZOVD</name>
<dbReference type="EMBL" id="CP001157">
    <property type="protein sequence ID" value="ACO76968.1"/>
    <property type="molecule type" value="Genomic_DNA"/>
</dbReference>
<dbReference type="KEGG" id="avn:Avin_07220"/>
<organism evidence="1 2">
    <name type="scientific">Azotobacter vinelandii (strain DJ / ATCC BAA-1303)</name>
    <dbReference type="NCBI Taxonomy" id="322710"/>
    <lineage>
        <taxon>Bacteria</taxon>
        <taxon>Pseudomonadati</taxon>
        <taxon>Pseudomonadota</taxon>
        <taxon>Gammaproteobacteria</taxon>
        <taxon>Pseudomonadales</taxon>
        <taxon>Pseudomonadaceae</taxon>
        <taxon>Azotobacter</taxon>
    </lineage>
</organism>
<dbReference type="AlphaFoldDB" id="C1DLM0"/>
<evidence type="ECO:0000313" key="1">
    <source>
        <dbReference type="EMBL" id="ACO76968.1"/>
    </source>
</evidence>
<evidence type="ECO:0000313" key="2">
    <source>
        <dbReference type="Proteomes" id="UP000002424"/>
    </source>
</evidence>
<keyword evidence="2" id="KW-1185">Reference proteome</keyword>
<sequence length="53" mass="5776">MTESAICEESDMQDASEQFAVSAAWARLSSGKVDNHGIWLSLRASPHRLMSPA</sequence>
<proteinExistence type="predicted"/>
<protein>
    <submittedName>
        <fullName evidence="1">Uncharacterized protein</fullName>
    </submittedName>
</protein>